<gene>
    <name evidence="2" type="ORF">TcWFU_009088</name>
</gene>
<feature type="region of interest" description="Disordered" evidence="1">
    <location>
        <begin position="260"/>
        <end position="283"/>
    </location>
</feature>
<sequence length="405" mass="45804">MELLVLPMVDDFSKVELRIPSASLSTDKKRALKRIAAENELTIFNFGKGKTKYTVLRKKTALIQRQTAQREAELEAERQRQRLIEEAKLAADSQVTSDSMICVASIQTTPSEIQSLTTESNKNTKRRNNGQGKDIVSCTTEVSMNSAARRKARRAAEREQAKKAAAALRRRERRRRETAMQTCPPDWIICPWCRQDIPPTEQCGHIGLCRAEYRQRNREEKAKAQLQNYRIATENARRRKQNLPLLNPLQHVKNAQVVLERGRNHNRSASKRRSSHSRTRSVDASVAATLKKQAVFAAQLKEVHPNDVNGMLYAAQRVCAVADCAHLITSSAGGPCAYCRLNLCAQHRPPHTGHHCPTAPKPRTQKTLSNGQIEVACGIKAEERQALLKQRMREKLNGMAERRRR</sequence>
<accession>A0ABR4QED7</accession>
<dbReference type="Gene3D" id="4.10.1110.10">
    <property type="entry name" value="AN1-like Zinc finger"/>
    <property type="match status" value="1"/>
</dbReference>
<evidence type="ECO:0000313" key="2">
    <source>
        <dbReference type="EMBL" id="KAL5108153.1"/>
    </source>
</evidence>
<evidence type="ECO:0008006" key="4">
    <source>
        <dbReference type="Google" id="ProtNLM"/>
    </source>
</evidence>
<comment type="caution">
    <text evidence="2">The sequence shown here is derived from an EMBL/GenBank/DDBJ whole genome shotgun (WGS) entry which is preliminary data.</text>
</comment>
<dbReference type="EMBL" id="JAKROA010000004">
    <property type="protein sequence ID" value="KAL5108153.1"/>
    <property type="molecule type" value="Genomic_DNA"/>
</dbReference>
<evidence type="ECO:0000256" key="1">
    <source>
        <dbReference type="SAM" id="MobiDB-lite"/>
    </source>
</evidence>
<dbReference type="SUPFAM" id="SSF118310">
    <property type="entry name" value="AN1-like Zinc finger"/>
    <property type="match status" value="1"/>
</dbReference>
<evidence type="ECO:0000313" key="3">
    <source>
        <dbReference type="Proteomes" id="UP001651158"/>
    </source>
</evidence>
<feature type="region of interest" description="Disordered" evidence="1">
    <location>
        <begin position="114"/>
        <end position="133"/>
    </location>
</feature>
<proteinExistence type="predicted"/>
<feature type="compositionally biased region" description="Basic residues" evidence="1">
    <location>
        <begin position="264"/>
        <end position="279"/>
    </location>
</feature>
<reference evidence="2 3" key="1">
    <citation type="journal article" date="2022" name="Front. Cell. Infect. Microbiol.">
        <title>The Genomes of Two Strains of Taenia crassiceps the Animal Model for the Study of Human Cysticercosis.</title>
        <authorList>
            <person name="Bobes R.J."/>
            <person name="Estrada K."/>
            <person name="Rios-Valencia D.G."/>
            <person name="Calderon-Gallegos A."/>
            <person name="de la Torre P."/>
            <person name="Carrero J.C."/>
            <person name="Sanchez-Flores A."/>
            <person name="Laclette J.P."/>
        </authorList>
    </citation>
    <scope>NUCLEOTIDE SEQUENCE [LARGE SCALE GENOMIC DNA]</scope>
    <source>
        <strain evidence="2">WFUcys</strain>
    </source>
</reference>
<organism evidence="2 3">
    <name type="scientific">Taenia crassiceps</name>
    <dbReference type="NCBI Taxonomy" id="6207"/>
    <lineage>
        <taxon>Eukaryota</taxon>
        <taxon>Metazoa</taxon>
        <taxon>Spiralia</taxon>
        <taxon>Lophotrochozoa</taxon>
        <taxon>Platyhelminthes</taxon>
        <taxon>Cestoda</taxon>
        <taxon>Eucestoda</taxon>
        <taxon>Cyclophyllidea</taxon>
        <taxon>Taeniidae</taxon>
        <taxon>Taenia</taxon>
    </lineage>
</organism>
<protein>
    <recommendedName>
        <fullName evidence="4">AN1-type domain-containing protein</fullName>
    </recommendedName>
</protein>
<keyword evidence="3" id="KW-1185">Reference proteome</keyword>
<name>A0ABR4QED7_9CEST</name>
<dbReference type="InterPro" id="IPR035896">
    <property type="entry name" value="AN1-like_Znf"/>
</dbReference>
<dbReference type="Proteomes" id="UP001651158">
    <property type="component" value="Unassembled WGS sequence"/>
</dbReference>